<comment type="caution">
    <text evidence="1">The sequence shown here is derived from an EMBL/GenBank/DDBJ whole genome shotgun (WGS) entry which is preliminary data.</text>
</comment>
<accession>A0A9K3KB27</accession>
<name>A0A9K3KB27_9STRA</name>
<gene>
    <name evidence="1" type="ORF">IV203_006402</name>
</gene>
<dbReference type="EMBL" id="JAGRRH010000028">
    <property type="protein sequence ID" value="KAG7339999.1"/>
    <property type="molecule type" value="Genomic_DNA"/>
</dbReference>
<dbReference type="AlphaFoldDB" id="A0A9K3KB27"/>
<reference evidence="1" key="2">
    <citation type="submission" date="2021-04" db="EMBL/GenBank/DDBJ databases">
        <authorList>
            <person name="Podell S."/>
        </authorList>
    </citation>
    <scope>NUCLEOTIDE SEQUENCE</scope>
    <source>
        <strain evidence="1">Hildebrandi</strain>
    </source>
</reference>
<evidence type="ECO:0000313" key="1">
    <source>
        <dbReference type="EMBL" id="KAG7339999.1"/>
    </source>
</evidence>
<protein>
    <submittedName>
        <fullName evidence="1">Uncharacterized protein</fullName>
    </submittedName>
</protein>
<dbReference type="Proteomes" id="UP000693970">
    <property type="component" value="Unassembled WGS sequence"/>
</dbReference>
<organism evidence="1 2">
    <name type="scientific">Nitzschia inconspicua</name>
    <dbReference type="NCBI Taxonomy" id="303405"/>
    <lineage>
        <taxon>Eukaryota</taxon>
        <taxon>Sar</taxon>
        <taxon>Stramenopiles</taxon>
        <taxon>Ochrophyta</taxon>
        <taxon>Bacillariophyta</taxon>
        <taxon>Bacillariophyceae</taxon>
        <taxon>Bacillariophycidae</taxon>
        <taxon>Bacillariales</taxon>
        <taxon>Bacillariaceae</taxon>
        <taxon>Nitzschia</taxon>
    </lineage>
</organism>
<reference evidence="1" key="1">
    <citation type="journal article" date="2021" name="Sci. Rep.">
        <title>Diploid genomic architecture of Nitzschia inconspicua, an elite biomass production diatom.</title>
        <authorList>
            <person name="Oliver A."/>
            <person name="Podell S."/>
            <person name="Pinowska A."/>
            <person name="Traller J.C."/>
            <person name="Smith S.R."/>
            <person name="McClure R."/>
            <person name="Beliaev A."/>
            <person name="Bohutskyi P."/>
            <person name="Hill E.A."/>
            <person name="Rabines A."/>
            <person name="Zheng H."/>
            <person name="Allen L.Z."/>
            <person name="Kuo A."/>
            <person name="Grigoriev I.V."/>
            <person name="Allen A.E."/>
            <person name="Hazlebeck D."/>
            <person name="Allen E.E."/>
        </authorList>
    </citation>
    <scope>NUCLEOTIDE SEQUENCE</scope>
    <source>
        <strain evidence="1">Hildebrandi</strain>
    </source>
</reference>
<sequence>MVIRLQLAIAMAKYKWLNTSHVLDEIDLAVSDLKVHQKWTATLPFFQVHAYYRWFANWHHSKTDMIFFFHTLGPCTRVNREFATFFLTVSVNTNNGGFCARAWTSHLSRRQVAQNATNNGQTFADDFTTSTDELEEYKHLDSDTNRVFGLSEEDVRFPFTVINPASFRIEKQRSLNNGGSFSTTLGRHKTLESNDHLGLCHATCNGYITSNGRCHILLQSSREICVNHLENRGDACILDVTKRSGGRLKHPFHPLPSNVPSRDHGVNDAVLFSLSFTKKTFFHILKQPSPKKPQKFFYE</sequence>
<evidence type="ECO:0000313" key="2">
    <source>
        <dbReference type="Proteomes" id="UP000693970"/>
    </source>
</evidence>
<keyword evidence="2" id="KW-1185">Reference proteome</keyword>
<proteinExistence type="predicted"/>